<keyword evidence="3 8" id="KW-0732">Signal</keyword>
<evidence type="ECO:0000256" key="2">
    <source>
        <dbReference type="ARBA" id="ARBA00022692"/>
    </source>
</evidence>
<evidence type="ECO:0000313" key="9">
    <source>
        <dbReference type="EMBL" id="KAG5831926.1"/>
    </source>
</evidence>
<feature type="region of interest" description="Disordered" evidence="7">
    <location>
        <begin position="352"/>
        <end position="385"/>
    </location>
</feature>
<evidence type="ECO:0000256" key="6">
    <source>
        <dbReference type="ARBA" id="ARBA00023170"/>
    </source>
</evidence>
<dbReference type="AlphaFoldDB" id="A0A9D3RIJ7"/>
<dbReference type="InterPro" id="IPR013783">
    <property type="entry name" value="Ig-like_fold"/>
</dbReference>
<evidence type="ECO:0000256" key="5">
    <source>
        <dbReference type="ARBA" id="ARBA00023136"/>
    </source>
</evidence>
<dbReference type="Gene3D" id="2.60.40.10">
    <property type="entry name" value="Immunoglobulins"/>
    <property type="match status" value="1"/>
</dbReference>
<evidence type="ECO:0000256" key="8">
    <source>
        <dbReference type="SAM" id="SignalP"/>
    </source>
</evidence>
<organism evidence="9 10">
    <name type="scientific">Anguilla anguilla</name>
    <name type="common">European freshwater eel</name>
    <name type="synonym">Muraena anguilla</name>
    <dbReference type="NCBI Taxonomy" id="7936"/>
    <lineage>
        <taxon>Eukaryota</taxon>
        <taxon>Metazoa</taxon>
        <taxon>Chordata</taxon>
        <taxon>Craniata</taxon>
        <taxon>Vertebrata</taxon>
        <taxon>Euteleostomi</taxon>
        <taxon>Actinopterygii</taxon>
        <taxon>Neopterygii</taxon>
        <taxon>Teleostei</taxon>
        <taxon>Anguilliformes</taxon>
        <taxon>Anguillidae</taxon>
        <taxon>Anguilla</taxon>
    </lineage>
</organism>
<comment type="subcellular location">
    <subcellularLocation>
        <location evidence="1">Membrane</location>
        <topology evidence="1">Single-pass membrane protein</topology>
    </subcellularLocation>
</comment>
<keyword evidence="10" id="KW-1185">Reference proteome</keyword>
<evidence type="ECO:0000256" key="3">
    <source>
        <dbReference type="ARBA" id="ARBA00022729"/>
    </source>
</evidence>
<gene>
    <name evidence="9" type="ORF">ANANG_G00285630</name>
</gene>
<sequence length="466" mass="51244">MSVQQAGLISLGLLVMFQHCACVCNVTCSTDFIALLNCSCSAPGPVVPCRVEAECWDTVDYVNGSCEISPPQTWCQMEPEDFGDIISIGTNCTARVKYPNEEKNEQEDYTHMKLYQHIKLLPPLNMQLAEDSGVYNFSWEMAYTEEENYYLTPYLMYRVRIRKVEEPLKPVLRGSAGPPAAGAEYAADVQATVDPAAFQAQWSDWGPAVKWKIKSQDYKGMELYIILPLVSLLWVFLYCCRKVGWLKMCSWQYIPSPEDFFKPLYHTHQGDFKNWVGPTFTLCEFDFVVNSLPVQVLNRKQTGVLEGLCEGGNEVGVESGRPEAGSSLDPSYSLAHSAGHVSIHTVVVSEDDSHCTGGSLGPPARHPDPGGLRDGVAAGRRGDDEQERISLDSFGSVERSEDGYPAVQLDLDTIDSGFQEPDCGSPVGSEFSGAEPREGGAGDSHTNYIKQWVAFTSAVGETGGLH</sequence>
<evidence type="ECO:0008006" key="11">
    <source>
        <dbReference type="Google" id="ProtNLM"/>
    </source>
</evidence>
<evidence type="ECO:0000256" key="1">
    <source>
        <dbReference type="ARBA" id="ARBA00004167"/>
    </source>
</evidence>
<dbReference type="Proteomes" id="UP001044222">
    <property type="component" value="Chromosome 17"/>
</dbReference>
<keyword evidence="2" id="KW-0812">Transmembrane</keyword>
<dbReference type="GO" id="GO:0004896">
    <property type="term" value="F:cytokine receptor activity"/>
    <property type="evidence" value="ECO:0007669"/>
    <property type="project" value="TreeGrafter"/>
</dbReference>
<evidence type="ECO:0000313" key="10">
    <source>
        <dbReference type="Proteomes" id="UP001044222"/>
    </source>
</evidence>
<dbReference type="PANTHER" id="PTHR23037">
    <property type="entry name" value="CYTOKINE RECEPTOR"/>
    <property type="match status" value="1"/>
</dbReference>
<dbReference type="InterPro" id="IPR036116">
    <property type="entry name" value="FN3_sf"/>
</dbReference>
<evidence type="ECO:0000256" key="7">
    <source>
        <dbReference type="SAM" id="MobiDB-lite"/>
    </source>
</evidence>
<keyword evidence="5" id="KW-0472">Membrane</keyword>
<protein>
    <recommendedName>
        <fullName evidence="11">Fibronectin type-III domain-containing protein</fullName>
    </recommendedName>
</protein>
<dbReference type="EMBL" id="JAFIRN010000017">
    <property type="protein sequence ID" value="KAG5831926.1"/>
    <property type="molecule type" value="Genomic_DNA"/>
</dbReference>
<proteinExistence type="predicted"/>
<name>A0A9D3RIJ7_ANGAN</name>
<keyword evidence="4" id="KW-1133">Transmembrane helix</keyword>
<dbReference type="PANTHER" id="PTHR23037:SF36">
    <property type="entry name" value="INTERLEUKIN 21 RECEPTOR, TANDEM DUPLICATE 1"/>
    <property type="match status" value="1"/>
</dbReference>
<reference evidence="9" key="1">
    <citation type="submission" date="2021-01" db="EMBL/GenBank/DDBJ databases">
        <title>A chromosome-scale assembly of European eel, Anguilla anguilla.</title>
        <authorList>
            <person name="Henkel C."/>
            <person name="Jong-Raadsen S.A."/>
            <person name="Dufour S."/>
            <person name="Weltzien F.-A."/>
            <person name="Palstra A.P."/>
            <person name="Pelster B."/>
            <person name="Spaink H.P."/>
            <person name="Van Den Thillart G.E."/>
            <person name="Jansen H."/>
            <person name="Zahm M."/>
            <person name="Klopp C."/>
            <person name="Cedric C."/>
            <person name="Louis A."/>
            <person name="Berthelot C."/>
            <person name="Parey E."/>
            <person name="Roest Crollius H."/>
            <person name="Montfort J."/>
            <person name="Robinson-Rechavi M."/>
            <person name="Bucao C."/>
            <person name="Bouchez O."/>
            <person name="Gislard M."/>
            <person name="Lluch J."/>
            <person name="Milhes M."/>
            <person name="Lampietro C."/>
            <person name="Lopez Roques C."/>
            <person name="Donnadieu C."/>
            <person name="Braasch I."/>
            <person name="Desvignes T."/>
            <person name="Postlethwait J."/>
            <person name="Bobe J."/>
            <person name="Guiguen Y."/>
            <person name="Dirks R."/>
        </authorList>
    </citation>
    <scope>NUCLEOTIDE SEQUENCE</scope>
    <source>
        <strain evidence="9">Tag_6206</strain>
        <tissue evidence="9">Liver</tissue>
    </source>
</reference>
<keyword evidence="6" id="KW-0675">Receptor</keyword>
<evidence type="ECO:0000256" key="4">
    <source>
        <dbReference type="ARBA" id="ARBA00022989"/>
    </source>
</evidence>
<feature type="chain" id="PRO_5039633427" description="Fibronectin type-III domain-containing protein" evidence="8">
    <location>
        <begin position="23"/>
        <end position="466"/>
    </location>
</feature>
<accession>A0A9D3RIJ7</accession>
<feature type="region of interest" description="Disordered" evidence="7">
    <location>
        <begin position="419"/>
        <end position="445"/>
    </location>
</feature>
<dbReference type="GO" id="GO:0009897">
    <property type="term" value="C:external side of plasma membrane"/>
    <property type="evidence" value="ECO:0007669"/>
    <property type="project" value="TreeGrafter"/>
</dbReference>
<comment type="caution">
    <text evidence="9">The sequence shown here is derived from an EMBL/GenBank/DDBJ whole genome shotgun (WGS) entry which is preliminary data.</text>
</comment>
<feature type="signal peptide" evidence="8">
    <location>
        <begin position="1"/>
        <end position="22"/>
    </location>
</feature>
<dbReference type="SUPFAM" id="SSF49265">
    <property type="entry name" value="Fibronectin type III"/>
    <property type="match status" value="1"/>
</dbReference>